<evidence type="ECO:0000256" key="5">
    <source>
        <dbReference type="ARBA" id="ARBA00022989"/>
    </source>
</evidence>
<dbReference type="RefSeq" id="WP_189635083.1">
    <property type="nucleotide sequence ID" value="NZ_BMYQ01000015.1"/>
</dbReference>
<evidence type="ECO:0000313" key="12">
    <source>
        <dbReference type="Proteomes" id="UP000628984"/>
    </source>
</evidence>
<proteinExistence type="predicted"/>
<dbReference type="PANTHER" id="PTHR37461:SF1">
    <property type="entry name" value="ANTI-SIGMA-K FACTOR RSKA"/>
    <property type="match status" value="1"/>
</dbReference>
<gene>
    <name evidence="11" type="ORF">GCM10011452_34070</name>
</gene>
<evidence type="ECO:0000313" key="11">
    <source>
        <dbReference type="EMBL" id="GGW42916.1"/>
    </source>
</evidence>
<dbReference type="AlphaFoldDB" id="A0A918J1V1"/>
<dbReference type="Proteomes" id="UP000628984">
    <property type="component" value="Unassembled WGS sequence"/>
</dbReference>
<evidence type="ECO:0000256" key="2">
    <source>
        <dbReference type="ARBA" id="ARBA00004236"/>
    </source>
</evidence>
<evidence type="ECO:0000256" key="3">
    <source>
        <dbReference type="ARBA" id="ARBA00022475"/>
    </source>
</evidence>
<dbReference type="InterPro" id="IPR041916">
    <property type="entry name" value="Anti_sigma_zinc_sf"/>
</dbReference>
<keyword evidence="6 9" id="KW-0472">Membrane</keyword>
<evidence type="ECO:0000256" key="8">
    <source>
        <dbReference type="ARBA" id="ARBA00030803"/>
    </source>
</evidence>
<feature type="domain" description="Anti-sigma K factor RskA C-terminal" evidence="10">
    <location>
        <begin position="87"/>
        <end position="202"/>
    </location>
</feature>
<dbReference type="GO" id="GO:0005886">
    <property type="term" value="C:plasma membrane"/>
    <property type="evidence" value="ECO:0007669"/>
    <property type="project" value="UniProtKB-SubCell"/>
</dbReference>
<keyword evidence="5 9" id="KW-1133">Transmembrane helix</keyword>
<dbReference type="PANTHER" id="PTHR37461">
    <property type="entry name" value="ANTI-SIGMA-K FACTOR RSKA"/>
    <property type="match status" value="1"/>
</dbReference>
<keyword evidence="4 9" id="KW-0812">Transmembrane</keyword>
<dbReference type="InterPro" id="IPR051474">
    <property type="entry name" value="Anti-sigma-K/W_factor"/>
</dbReference>
<evidence type="ECO:0000256" key="4">
    <source>
        <dbReference type="ARBA" id="ARBA00022692"/>
    </source>
</evidence>
<evidence type="ECO:0000256" key="9">
    <source>
        <dbReference type="SAM" id="Phobius"/>
    </source>
</evidence>
<evidence type="ECO:0000256" key="1">
    <source>
        <dbReference type="ARBA" id="ARBA00004167"/>
    </source>
</evidence>
<organism evidence="11 12">
    <name type="scientific">Gemmobacter lanyuensis</name>
    <dbReference type="NCBI Taxonomy" id="1054497"/>
    <lineage>
        <taxon>Bacteria</taxon>
        <taxon>Pseudomonadati</taxon>
        <taxon>Pseudomonadota</taxon>
        <taxon>Alphaproteobacteria</taxon>
        <taxon>Rhodobacterales</taxon>
        <taxon>Paracoccaceae</taxon>
        <taxon>Gemmobacter</taxon>
    </lineage>
</organism>
<reference evidence="11" key="1">
    <citation type="journal article" date="2014" name="Int. J. Syst. Evol. Microbiol.">
        <title>Complete genome sequence of Corynebacterium casei LMG S-19264T (=DSM 44701T), isolated from a smear-ripened cheese.</title>
        <authorList>
            <consortium name="US DOE Joint Genome Institute (JGI-PGF)"/>
            <person name="Walter F."/>
            <person name="Albersmeier A."/>
            <person name="Kalinowski J."/>
            <person name="Ruckert C."/>
        </authorList>
    </citation>
    <scope>NUCLEOTIDE SEQUENCE</scope>
    <source>
        <strain evidence="11">KCTC 23714</strain>
    </source>
</reference>
<dbReference type="InterPro" id="IPR018764">
    <property type="entry name" value="RskA_C"/>
</dbReference>
<keyword evidence="3" id="KW-1003">Cell membrane</keyword>
<name>A0A918J1V1_9RHOB</name>
<sequence length="210" mass="21811">MSIDDTLAAEYVLGTLPHAERLAFAKRLAGDPTLQGLVRDWETRLADLNADFPEAAPPPDMLDRIEARLFPAPPRAGFGLRLWLGGLGLAAAVLAAALFLPPLFAPQATVVAVLGAETDALRFEAQYDGAQLHVGRIAGAPPPAGRSHELWIIAPEAKPVSLGLIGDQGLSVEYPALPKGWTLAVTLEPEGGGPGGVPTGPVVAAAEITL</sequence>
<evidence type="ECO:0000256" key="7">
    <source>
        <dbReference type="ARBA" id="ARBA00029829"/>
    </source>
</evidence>
<comment type="subcellular location">
    <subcellularLocation>
        <location evidence="2">Cell membrane</location>
    </subcellularLocation>
    <subcellularLocation>
        <location evidence="1">Membrane</location>
        <topology evidence="1">Single-pass membrane protein</topology>
    </subcellularLocation>
</comment>
<dbReference type="Pfam" id="PF10099">
    <property type="entry name" value="RskA_C"/>
    <property type="match status" value="1"/>
</dbReference>
<accession>A0A918J1V1</accession>
<keyword evidence="12" id="KW-1185">Reference proteome</keyword>
<evidence type="ECO:0000256" key="6">
    <source>
        <dbReference type="ARBA" id="ARBA00023136"/>
    </source>
</evidence>
<protein>
    <recommendedName>
        <fullName evidence="8">Regulator of SigK</fullName>
    </recommendedName>
    <alternativeName>
        <fullName evidence="7">Sigma-K anti-sigma factor RskA</fullName>
    </alternativeName>
</protein>
<comment type="caution">
    <text evidence="11">The sequence shown here is derived from an EMBL/GenBank/DDBJ whole genome shotgun (WGS) entry which is preliminary data.</text>
</comment>
<reference evidence="11" key="2">
    <citation type="submission" date="2020-09" db="EMBL/GenBank/DDBJ databases">
        <authorList>
            <person name="Sun Q."/>
            <person name="Kim S."/>
        </authorList>
    </citation>
    <scope>NUCLEOTIDE SEQUENCE</scope>
    <source>
        <strain evidence="11">KCTC 23714</strain>
    </source>
</reference>
<dbReference type="GO" id="GO:0006417">
    <property type="term" value="P:regulation of translation"/>
    <property type="evidence" value="ECO:0007669"/>
    <property type="project" value="TreeGrafter"/>
</dbReference>
<dbReference type="EMBL" id="BMYQ01000015">
    <property type="protein sequence ID" value="GGW42916.1"/>
    <property type="molecule type" value="Genomic_DNA"/>
</dbReference>
<evidence type="ECO:0000259" key="10">
    <source>
        <dbReference type="Pfam" id="PF10099"/>
    </source>
</evidence>
<dbReference type="GO" id="GO:0016989">
    <property type="term" value="F:sigma factor antagonist activity"/>
    <property type="evidence" value="ECO:0007669"/>
    <property type="project" value="TreeGrafter"/>
</dbReference>
<dbReference type="Gene3D" id="1.10.10.1320">
    <property type="entry name" value="Anti-sigma factor, zinc-finger domain"/>
    <property type="match status" value="1"/>
</dbReference>
<feature type="transmembrane region" description="Helical" evidence="9">
    <location>
        <begin position="82"/>
        <end position="104"/>
    </location>
</feature>